<feature type="compositionally biased region" description="Basic and acidic residues" evidence="3">
    <location>
        <begin position="375"/>
        <end position="384"/>
    </location>
</feature>
<dbReference type="PANTHER" id="PTHR31994">
    <property type="entry name" value="LEUCINE-RICH REPEAT-CONTAINING PROTEIN 42"/>
    <property type="match status" value="1"/>
</dbReference>
<dbReference type="CTD" id="115353"/>
<dbReference type="RefSeq" id="XP_007564296.1">
    <property type="nucleotide sequence ID" value="XM_007564234.2"/>
</dbReference>
<feature type="compositionally biased region" description="Polar residues" evidence="3">
    <location>
        <begin position="385"/>
        <end position="399"/>
    </location>
</feature>
<protein>
    <submittedName>
        <fullName evidence="4">Leucine rich repeat containing 42</fullName>
    </submittedName>
</protein>
<dbReference type="OrthoDB" id="120976at2759"/>
<accession>A0A087XZ40</accession>
<evidence type="ECO:0000313" key="4">
    <source>
        <dbReference type="Ensembl" id="ENSPFOP00000011043.2"/>
    </source>
</evidence>
<dbReference type="PANTHER" id="PTHR31994:SF3">
    <property type="entry name" value="LEUCINE-RICH REPEAT-CONTAINING PROTEIN 42"/>
    <property type="match status" value="1"/>
</dbReference>
<feature type="region of interest" description="Disordered" evidence="3">
    <location>
        <begin position="373"/>
        <end position="399"/>
    </location>
</feature>
<keyword evidence="5" id="KW-1185">Reference proteome</keyword>
<evidence type="ECO:0000256" key="1">
    <source>
        <dbReference type="ARBA" id="ARBA00022614"/>
    </source>
</evidence>
<keyword evidence="1" id="KW-0433">Leucine-rich repeat</keyword>
<dbReference type="Proteomes" id="UP000028760">
    <property type="component" value="Unassembled WGS sequence"/>
</dbReference>
<keyword evidence="2" id="KW-0677">Repeat</keyword>
<dbReference type="SUPFAM" id="SSF52047">
    <property type="entry name" value="RNI-like"/>
    <property type="match status" value="1"/>
</dbReference>
<dbReference type="eggNOG" id="ENOG502QQJZ">
    <property type="taxonomic scope" value="Eukaryota"/>
</dbReference>
<dbReference type="EMBL" id="AYCK01010064">
    <property type="status" value="NOT_ANNOTATED_CDS"/>
    <property type="molecule type" value="Genomic_DNA"/>
</dbReference>
<dbReference type="GeneID" id="103146356"/>
<evidence type="ECO:0000256" key="3">
    <source>
        <dbReference type="SAM" id="MobiDB-lite"/>
    </source>
</evidence>
<evidence type="ECO:0000313" key="5">
    <source>
        <dbReference type="Proteomes" id="UP000028760"/>
    </source>
</evidence>
<dbReference type="Ensembl" id="ENSPFOT00000011059.1">
    <property type="protein sequence ID" value="ENSPFOP00000011043.2"/>
    <property type="gene ID" value="ENSPFOG00000011049.1"/>
</dbReference>
<reference evidence="4" key="2">
    <citation type="submission" date="2025-08" db="UniProtKB">
        <authorList>
            <consortium name="Ensembl"/>
        </authorList>
    </citation>
    <scope>IDENTIFICATION</scope>
</reference>
<reference evidence="5" key="1">
    <citation type="submission" date="2013-10" db="EMBL/GenBank/DDBJ databases">
        <authorList>
            <person name="Schartl M."/>
            <person name="Warren W."/>
        </authorList>
    </citation>
    <scope>NUCLEOTIDE SEQUENCE [LARGE SCALE GENOMIC DNA]</scope>
    <source>
        <strain evidence="5">female</strain>
    </source>
</reference>
<sequence>MDSSNIYVRERGNLRRVSDIILAQPKTPPSSSCRRTNPFVLRKEHFIFTYNEEGSLRYTTKSLFDITLLFVTDNIQHVDSLVGFPEQIGDRLFVAAEEHRVFLNPDISQKALKLFSDAYGDLVLGSLCLRNRFPLLHERITEIKAFHSLKSLDLFGCRLGDDHELFHHLTSTSLANSLTRLFIGGNHLSDVGLQRLTAPVRMMQKGLDSLELLDVSCNPLSEMALRYLTCLPKLVKLDASGTNMKLGTGLKTTVWNLLGLIHSEKPLNTFDHSGCKTEGWAEQVVNQWEMSGCQTPKPKKMEESRASALRFFGRQKFVREVLNAAPLVSEDGKQTNMEKLHFYKPTGNNHLCGKMDPSTTKCLQARNPTCNVAKTKQESSKCDASHQSPPTKTKRSSSLVLTAEDTELLNSY</sequence>
<organism evidence="4 5">
    <name type="scientific">Poecilia formosa</name>
    <name type="common">Amazon molly</name>
    <name type="synonym">Limia formosa</name>
    <dbReference type="NCBI Taxonomy" id="48698"/>
    <lineage>
        <taxon>Eukaryota</taxon>
        <taxon>Metazoa</taxon>
        <taxon>Chordata</taxon>
        <taxon>Craniata</taxon>
        <taxon>Vertebrata</taxon>
        <taxon>Euteleostomi</taxon>
        <taxon>Actinopterygii</taxon>
        <taxon>Neopterygii</taxon>
        <taxon>Teleostei</taxon>
        <taxon>Neoteleostei</taxon>
        <taxon>Acanthomorphata</taxon>
        <taxon>Ovalentaria</taxon>
        <taxon>Atherinomorphae</taxon>
        <taxon>Cyprinodontiformes</taxon>
        <taxon>Poeciliidae</taxon>
        <taxon>Poeciliinae</taxon>
        <taxon>Poecilia</taxon>
    </lineage>
</organism>
<dbReference type="InterPro" id="IPR039631">
    <property type="entry name" value="LRRC42"/>
</dbReference>
<dbReference type="InterPro" id="IPR032675">
    <property type="entry name" value="LRR_dom_sf"/>
</dbReference>
<dbReference type="GeneTree" id="ENSGT00390000002727"/>
<dbReference type="STRING" id="48698.ENSPFOP00000011043"/>
<dbReference type="AlphaFoldDB" id="A0A087XZ40"/>
<dbReference type="Gene3D" id="3.80.10.10">
    <property type="entry name" value="Ribonuclease Inhibitor"/>
    <property type="match status" value="1"/>
</dbReference>
<dbReference type="KEGG" id="pfor:103146356"/>
<evidence type="ECO:0000256" key="2">
    <source>
        <dbReference type="ARBA" id="ARBA00022737"/>
    </source>
</evidence>
<proteinExistence type="predicted"/>
<name>A0A087XZ40_POEFO</name>
<reference evidence="4" key="3">
    <citation type="submission" date="2025-09" db="UniProtKB">
        <authorList>
            <consortium name="Ensembl"/>
        </authorList>
    </citation>
    <scope>IDENTIFICATION</scope>
</reference>
<dbReference type="OMA" id="FYGKTHR"/>